<dbReference type="GO" id="GO:0010181">
    <property type="term" value="F:FMN binding"/>
    <property type="evidence" value="ECO:0007669"/>
    <property type="project" value="InterPro"/>
</dbReference>
<organism evidence="2 3">
    <name type="scientific">Schizosaccharomyces osmophilus</name>
    <dbReference type="NCBI Taxonomy" id="2545709"/>
    <lineage>
        <taxon>Eukaryota</taxon>
        <taxon>Fungi</taxon>
        <taxon>Dikarya</taxon>
        <taxon>Ascomycota</taxon>
        <taxon>Taphrinomycotina</taxon>
        <taxon>Schizosaccharomycetes</taxon>
        <taxon>Schizosaccharomycetales</taxon>
        <taxon>Schizosaccharomycetaceae</taxon>
        <taxon>Schizosaccharomyces</taxon>
    </lineage>
</organism>
<dbReference type="RefSeq" id="XP_056035201.1">
    <property type="nucleotide sequence ID" value="XM_056180122.1"/>
</dbReference>
<dbReference type="GeneID" id="80874811"/>
<gene>
    <name evidence="2" type="ORF">SOMG_01329</name>
</gene>
<evidence type="ECO:0000313" key="2">
    <source>
        <dbReference type="EMBL" id="WBW70958.1"/>
    </source>
</evidence>
<evidence type="ECO:0000259" key="1">
    <source>
        <dbReference type="Pfam" id="PF12766"/>
    </source>
</evidence>
<dbReference type="EMBL" id="CP115611">
    <property type="protein sequence ID" value="WBW70958.1"/>
    <property type="molecule type" value="Genomic_DNA"/>
</dbReference>
<dbReference type="AlphaFoldDB" id="A0AAE9WAD9"/>
<dbReference type="PANTHER" id="PTHR28243">
    <property type="entry name" value="AGL049CP"/>
    <property type="match status" value="1"/>
</dbReference>
<keyword evidence="3" id="KW-1185">Reference proteome</keyword>
<dbReference type="Proteomes" id="UP001212411">
    <property type="component" value="Chromosome 1"/>
</dbReference>
<proteinExistence type="predicted"/>
<evidence type="ECO:0000313" key="3">
    <source>
        <dbReference type="Proteomes" id="UP001212411"/>
    </source>
</evidence>
<reference evidence="2 3" key="1">
    <citation type="journal article" date="2023" name="G3 (Bethesda)">
        <title>A high-quality reference genome for the fission yeast Schizosaccharomyces osmophilus.</title>
        <authorList>
            <person name="Jia G.S."/>
            <person name="Zhang W.C."/>
            <person name="Liang Y."/>
            <person name="Liu X.H."/>
            <person name="Rhind N."/>
            <person name="Pidoux A."/>
            <person name="Brysch-Herzberg M."/>
            <person name="Du L.L."/>
        </authorList>
    </citation>
    <scope>NUCLEOTIDE SEQUENCE [LARGE SCALE GENOMIC DNA]</scope>
    <source>
        <strain evidence="2 3">CBS 15793</strain>
    </source>
</reference>
<dbReference type="InterPro" id="IPR012349">
    <property type="entry name" value="Split_barrel_FMN-bd"/>
</dbReference>
<dbReference type="PANTHER" id="PTHR28243:SF1">
    <property type="entry name" value="PYRIDOXAMINE 5'-PHOSPHATE OXIDASE ALR4036 FAMILY FMN-BINDING DOMAIN-CONTAINING PROTEIN"/>
    <property type="match status" value="1"/>
</dbReference>
<dbReference type="InterPro" id="IPR024624">
    <property type="entry name" value="Pyridox_Oxase_Alr4036_FMN-bd"/>
</dbReference>
<accession>A0AAE9WAD9</accession>
<feature type="domain" description="Pyridoxamine 5'-phosphate oxidase Alr4036 family FMN-binding" evidence="1">
    <location>
        <begin position="5"/>
        <end position="122"/>
    </location>
</feature>
<dbReference type="Pfam" id="PF12766">
    <property type="entry name" value="Pyridox_oxase_2"/>
    <property type="match status" value="1"/>
</dbReference>
<name>A0AAE9WAD9_9SCHI</name>
<dbReference type="SUPFAM" id="SSF50475">
    <property type="entry name" value="FMN-binding split barrel"/>
    <property type="match status" value="1"/>
</dbReference>
<dbReference type="Gene3D" id="2.30.110.10">
    <property type="entry name" value="Electron Transport, Fmn-binding Protein, Chain A"/>
    <property type="match status" value="1"/>
</dbReference>
<protein>
    <submittedName>
        <fullName evidence="2">Pyridoxamine 5'-phosphate oxidase</fullName>
    </submittedName>
</protein>
<sequence>MMENDWKIKLTKLLKDNSDSSGLLHPEYMQLATLPSEGDKYPRNRTVAIRGFLNSGWETDKDDLDTDLLVFSTDVESQKAKDISLRQAKSTPTGPMHNTFELCSWLPKTMQQVRLWGQIWFYTPDLAEKNEFPKEDLLTSHLSRNNKRIPQEWSWEEERRRIWEHHSPNMRSTFANPVTYSDYQGEVPVVPLPATLTGKEEAKVANRWEAAWRRFGLVICDVQGVEFLDLNPPPGKRVIYEKSLETGEWSEERVSV</sequence>
<dbReference type="KEGG" id="som:SOMG_01329"/>